<proteinExistence type="predicted"/>
<feature type="transmembrane region" description="Helical" evidence="1">
    <location>
        <begin position="9"/>
        <end position="32"/>
    </location>
</feature>
<gene>
    <name evidence="2" type="ORF">Nepgr_030841</name>
</gene>
<accession>A0AAD3TFI0</accession>
<dbReference type="AlphaFoldDB" id="A0AAD3TFI0"/>
<feature type="transmembrane region" description="Helical" evidence="1">
    <location>
        <begin position="114"/>
        <end position="136"/>
    </location>
</feature>
<dbReference type="Proteomes" id="UP001279734">
    <property type="component" value="Unassembled WGS sequence"/>
</dbReference>
<dbReference type="EMBL" id="BSYO01000035">
    <property type="protein sequence ID" value="GMH28998.1"/>
    <property type="molecule type" value="Genomic_DNA"/>
</dbReference>
<keyword evidence="1" id="KW-1133">Transmembrane helix</keyword>
<keyword evidence="3" id="KW-1185">Reference proteome</keyword>
<sequence length="166" mass="18468">MIGMRTADLAFWSFIVEEILDWLVGLIAAYYWNALSFFDADHRIGGFCCYPALYALHDAHLASCSGAGLLSGYYCYPTLFALLDACLASCCVAELPSFWFWMRCSTKCLPYWPTLLLGGFPGFASLVGLLLGSLFVRCFPVWLADPTSVVEWFPELKGYLHSGRVG</sequence>
<comment type="caution">
    <text evidence="2">The sequence shown here is derived from an EMBL/GenBank/DDBJ whole genome shotgun (WGS) entry which is preliminary data.</text>
</comment>
<feature type="transmembrane region" description="Helical" evidence="1">
    <location>
        <begin position="79"/>
        <end position="102"/>
    </location>
</feature>
<organism evidence="2 3">
    <name type="scientific">Nepenthes gracilis</name>
    <name type="common">Slender pitcher plant</name>
    <dbReference type="NCBI Taxonomy" id="150966"/>
    <lineage>
        <taxon>Eukaryota</taxon>
        <taxon>Viridiplantae</taxon>
        <taxon>Streptophyta</taxon>
        <taxon>Embryophyta</taxon>
        <taxon>Tracheophyta</taxon>
        <taxon>Spermatophyta</taxon>
        <taxon>Magnoliopsida</taxon>
        <taxon>eudicotyledons</taxon>
        <taxon>Gunneridae</taxon>
        <taxon>Pentapetalae</taxon>
        <taxon>Caryophyllales</taxon>
        <taxon>Nepenthaceae</taxon>
        <taxon>Nepenthes</taxon>
    </lineage>
</organism>
<protein>
    <submittedName>
        <fullName evidence="2">Uncharacterized protein</fullName>
    </submittedName>
</protein>
<keyword evidence="1" id="KW-0812">Transmembrane</keyword>
<reference evidence="2" key="1">
    <citation type="submission" date="2023-05" db="EMBL/GenBank/DDBJ databases">
        <title>Nepenthes gracilis genome sequencing.</title>
        <authorList>
            <person name="Fukushima K."/>
        </authorList>
    </citation>
    <scope>NUCLEOTIDE SEQUENCE</scope>
    <source>
        <strain evidence="2">SING2019-196</strain>
    </source>
</reference>
<evidence type="ECO:0000313" key="3">
    <source>
        <dbReference type="Proteomes" id="UP001279734"/>
    </source>
</evidence>
<keyword evidence="1" id="KW-0472">Membrane</keyword>
<evidence type="ECO:0000256" key="1">
    <source>
        <dbReference type="SAM" id="Phobius"/>
    </source>
</evidence>
<evidence type="ECO:0000313" key="2">
    <source>
        <dbReference type="EMBL" id="GMH28998.1"/>
    </source>
</evidence>
<name>A0AAD3TFI0_NEPGR</name>